<evidence type="ECO:0000313" key="2">
    <source>
        <dbReference type="Proteomes" id="UP001732700"/>
    </source>
</evidence>
<evidence type="ECO:0000313" key="1">
    <source>
        <dbReference type="EnsemblPlants" id="AVESA.00010b.r2.7CG0697280.1.CDS.1"/>
    </source>
</evidence>
<proteinExistence type="predicted"/>
<organism evidence="1 2">
    <name type="scientific">Avena sativa</name>
    <name type="common">Oat</name>
    <dbReference type="NCBI Taxonomy" id="4498"/>
    <lineage>
        <taxon>Eukaryota</taxon>
        <taxon>Viridiplantae</taxon>
        <taxon>Streptophyta</taxon>
        <taxon>Embryophyta</taxon>
        <taxon>Tracheophyta</taxon>
        <taxon>Spermatophyta</taxon>
        <taxon>Magnoliopsida</taxon>
        <taxon>Liliopsida</taxon>
        <taxon>Poales</taxon>
        <taxon>Poaceae</taxon>
        <taxon>BOP clade</taxon>
        <taxon>Pooideae</taxon>
        <taxon>Poodae</taxon>
        <taxon>Poeae</taxon>
        <taxon>Poeae Chloroplast Group 1 (Aveneae type)</taxon>
        <taxon>Aveninae</taxon>
        <taxon>Avena</taxon>
    </lineage>
</organism>
<accession>A0ACD6A802</accession>
<protein>
    <submittedName>
        <fullName evidence="1">Uncharacterized protein</fullName>
    </submittedName>
</protein>
<reference evidence="1" key="2">
    <citation type="submission" date="2025-09" db="UniProtKB">
        <authorList>
            <consortium name="EnsemblPlants"/>
        </authorList>
    </citation>
    <scope>IDENTIFICATION</scope>
</reference>
<dbReference type="Proteomes" id="UP001732700">
    <property type="component" value="Chromosome 7C"/>
</dbReference>
<keyword evidence="2" id="KW-1185">Reference proteome</keyword>
<reference evidence="1" key="1">
    <citation type="submission" date="2021-05" db="EMBL/GenBank/DDBJ databases">
        <authorList>
            <person name="Scholz U."/>
            <person name="Mascher M."/>
            <person name="Fiebig A."/>
        </authorList>
    </citation>
    <scope>NUCLEOTIDE SEQUENCE [LARGE SCALE GENOMIC DNA]</scope>
</reference>
<name>A0ACD6A802_AVESA</name>
<dbReference type="EnsemblPlants" id="AVESA.00010b.r2.7CG0697280.1">
    <property type="protein sequence ID" value="AVESA.00010b.r2.7CG0697280.1.CDS.1"/>
    <property type="gene ID" value="AVESA.00010b.r2.7CG0697280"/>
</dbReference>
<sequence length="535" mass="57892">MEAAAAASRRAKPNRGRPLVPPNYVSLRDLQELRLREKEEQRRREEEEAEARRVREEQRKRQQEEEEAAARRFVEERRRREEEAAARRARDAAAAAPPPPAPRPEVRASSSSSASSFRNRERARGGPRQVVVADRPPPPPPRGECVAAKTDSATGGKPEEKRKGEAARTSSTLSELAKVDIQSYRGPARPNHRHQRKKGLDGRSRETSMTCSIAEAVEASPQPVVNLENKEKSQSGDRSNETAPASMPGKATETSPLRGVKSDNKGKKKPSGGRQASTAPTSDLPDGKKVDASEGESTTSGVSSSPGEQADASYCMPLRPVYKRKGKKGLDGWGTQTATTIVASKAVDASVPGCVNLEIKGNKGLIEQGTEAAFARMPIESFKSENKGEKESSGGRHTGMAGMKGQPYPAAEGRGSHRSNGGQGATWEAKTEGLQEKQTVVEVNVQPKLVAESSSYLRSSGDQGMIQAAKSKGSEEKQRVVELRTTAQLKPRDMRNSGRQRLGGNRVNFSTEHHGRVWVPKAAAVPDNAIVGKFP</sequence>